<dbReference type="GO" id="GO:0005886">
    <property type="term" value="C:plasma membrane"/>
    <property type="evidence" value="ECO:0007669"/>
    <property type="project" value="UniProtKB-SubCell"/>
</dbReference>
<feature type="transmembrane region" description="Helical" evidence="12">
    <location>
        <begin position="428"/>
        <end position="445"/>
    </location>
</feature>
<dbReference type="InterPro" id="IPR051163">
    <property type="entry name" value="Sodium:Solute_Symporter_SSF"/>
</dbReference>
<gene>
    <name evidence="13" type="primary">sglT_1</name>
    <name evidence="13" type="ORF">I41_07670</name>
</gene>
<dbReference type="EMBL" id="CP036339">
    <property type="protein sequence ID" value="QDT71607.1"/>
    <property type="molecule type" value="Genomic_DNA"/>
</dbReference>
<dbReference type="Pfam" id="PF00474">
    <property type="entry name" value="SSF"/>
    <property type="match status" value="1"/>
</dbReference>
<reference evidence="13 14" key="1">
    <citation type="submission" date="2019-02" db="EMBL/GenBank/DDBJ databases">
        <title>Deep-cultivation of Planctomycetes and their phenomic and genomic characterization uncovers novel biology.</title>
        <authorList>
            <person name="Wiegand S."/>
            <person name="Jogler M."/>
            <person name="Boedeker C."/>
            <person name="Pinto D."/>
            <person name="Vollmers J."/>
            <person name="Rivas-Marin E."/>
            <person name="Kohn T."/>
            <person name="Peeters S.H."/>
            <person name="Heuer A."/>
            <person name="Rast P."/>
            <person name="Oberbeckmann S."/>
            <person name="Bunk B."/>
            <person name="Jeske O."/>
            <person name="Meyerdierks A."/>
            <person name="Storesund J.E."/>
            <person name="Kallscheuer N."/>
            <person name="Luecker S."/>
            <person name="Lage O.M."/>
            <person name="Pohl T."/>
            <person name="Merkel B.J."/>
            <person name="Hornburger P."/>
            <person name="Mueller R.-W."/>
            <person name="Bruemmer F."/>
            <person name="Labrenz M."/>
            <person name="Spormann A.M."/>
            <person name="Op den Camp H."/>
            <person name="Overmann J."/>
            <person name="Amann R."/>
            <person name="Jetten M.S.M."/>
            <person name="Mascher T."/>
            <person name="Medema M.H."/>
            <person name="Devos D.P."/>
            <person name="Kaster A.-K."/>
            <person name="Ovreas L."/>
            <person name="Rohde M."/>
            <person name="Galperin M.Y."/>
            <person name="Jogler C."/>
        </authorList>
    </citation>
    <scope>NUCLEOTIDE SEQUENCE [LARGE SCALE GENOMIC DNA]</scope>
    <source>
        <strain evidence="13 14">I41</strain>
    </source>
</reference>
<dbReference type="RefSeq" id="WP_145431007.1">
    <property type="nucleotide sequence ID" value="NZ_CP036339.1"/>
</dbReference>
<feature type="transmembrane region" description="Helical" evidence="12">
    <location>
        <begin position="178"/>
        <end position="201"/>
    </location>
</feature>
<dbReference type="Proteomes" id="UP000317909">
    <property type="component" value="Chromosome"/>
</dbReference>
<dbReference type="CDD" id="cd11495">
    <property type="entry name" value="SLC5sbd_NIS-like_u3"/>
    <property type="match status" value="1"/>
</dbReference>
<keyword evidence="3" id="KW-0813">Transport</keyword>
<feature type="transmembrane region" description="Helical" evidence="12">
    <location>
        <begin position="465"/>
        <end position="485"/>
    </location>
</feature>
<dbReference type="GO" id="GO:0015293">
    <property type="term" value="F:symporter activity"/>
    <property type="evidence" value="ECO:0007669"/>
    <property type="project" value="TreeGrafter"/>
</dbReference>
<keyword evidence="4" id="KW-1003">Cell membrane</keyword>
<feature type="transmembrane region" description="Helical" evidence="12">
    <location>
        <begin position="318"/>
        <end position="339"/>
    </location>
</feature>
<evidence type="ECO:0000256" key="4">
    <source>
        <dbReference type="ARBA" id="ARBA00022475"/>
    </source>
</evidence>
<evidence type="ECO:0000256" key="11">
    <source>
        <dbReference type="RuleBase" id="RU362091"/>
    </source>
</evidence>
<evidence type="ECO:0000256" key="5">
    <source>
        <dbReference type="ARBA" id="ARBA00022692"/>
    </source>
</evidence>
<evidence type="ECO:0000313" key="14">
    <source>
        <dbReference type="Proteomes" id="UP000317909"/>
    </source>
</evidence>
<keyword evidence="14" id="KW-1185">Reference proteome</keyword>
<dbReference type="PANTHER" id="PTHR42985">
    <property type="entry name" value="SODIUM-COUPLED MONOCARBOXYLATE TRANSPORTER"/>
    <property type="match status" value="1"/>
</dbReference>
<keyword evidence="6 12" id="KW-1133">Transmembrane helix</keyword>
<evidence type="ECO:0000256" key="9">
    <source>
        <dbReference type="ARBA" id="ARBA00023136"/>
    </source>
</evidence>
<accession>A0A517TTA6</accession>
<sequence>MPETQLAHVDLLVLVAYLAAVIGFGWWFARGGSDSDDFMSASRSLPGWAVGLSMFGSFVSSISFLANPGKSYAGNWNAFAFSLSMPIAAVVAVKWFVPFFRHSGELSAYEHLEHRFGLWARTYAVLCYLLTQSARMGTVVLLLGMAVRPLTGWPIWTIVLMTGALMTAYTMAGGIKAVIWLGVLQSAVLVAGTATCLAAVIGKTPGGVGDIIDLGVAHDKFSLGDFGPSLTMPTFWVIFAYGVAMNLGNFGTDQGFIQRFITARSDREAAKSIWITAALFMPTSAIFFFIGTALYAYYTANPTLVAGIDKPDEIFPHFIATELPAGVSGLVVAAIFAAAMDSNLNSMATLTLCDLYKRYWRPEAEDRESMRVLRGATLFWGIAGTGIGLALINVEQVLDTWWKLAGIFSGGVLGLVLLGMLTRATNAAAALATAIGVLVVCWMTLPALFGDRVPESIRNHLDSNLTIVVGTLTIFLVGLLASKFLGRGEVRQPEL</sequence>
<keyword evidence="10" id="KW-0739">Sodium transport</keyword>
<dbReference type="KEGG" id="llh:I41_07670"/>
<keyword evidence="8" id="KW-0406">Ion transport</keyword>
<organism evidence="13 14">
    <name type="scientific">Lacipirellula limnantheis</name>
    <dbReference type="NCBI Taxonomy" id="2528024"/>
    <lineage>
        <taxon>Bacteria</taxon>
        <taxon>Pseudomonadati</taxon>
        <taxon>Planctomycetota</taxon>
        <taxon>Planctomycetia</taxon>
        <taxon>Pirellulales</taxon>
        <taxon>Lacipirellulaceae</taxon>
        <taxon>Lacipirellula</taxon>
    </lineage>
</organism>
<evidence type="ECO:0000256" key="6">
    <source>
        <dbReference type="ARBA" id="ARBA00022989"/>
    </source>
</evidence>
<evidence type="ECO:0000256" key="12">
    <source>
        <dbReference type="SAM" id="Phobius"/>
    </source>
</evidence>
<comment type="subcellular location">
    <subcellularLocation>
        <location evidence="1">Cell membrane</location>
        <topology evidence="1">Multi-pass membrane protein</topology>
    </subcellularLocation>
</comment>
<feature type="transmembrane region" description="Helical" evidence="12">
    <location>
        <begin position="6"/>
        <end position="28"/>
    </location>
</feature>
<dbReference type="InterPro" id="IPR038377">
    <property type="entry name" value="Na/Glc_symporter_sf"/>
</dbReference>
<keyword evidence="9 12" id="KW-0472">Membrane</keyword>
<comment type="similarity">
    <text evidence="2 11">Belongs to the sodium:solute symporter (SSF) (TC 2.A.21) family.</text>
</comment>
<name>A0A517TTA6_9BACT</name>
<evidence type="ECO:0000256" key="7">
    <source>
        <dbReference type="ARBA" id="ARBA00023053"/>
    </source>
</evidence>
<dbReference type="AlphaFoldDB" id="A0A517TTA6"/>
<feature type="transmembrane region" description="Helical" evidence="12">
    <location>
        <begin position="273"/>
        <end position="298"/>
    </location>
</feature>
<dbReference type="OrthoDB" id="9810181at2"/>
<protein>
    <submittedName>
        <fullName evidence="13">Sodium/glucose cotransporter</fullName>
    </submittedName>
</protein>
<evidence type="ECO:0000256" key="1">
    <source>
        <dbReference type="ARBA" id="ARBA00004651"/>
    </source>
</evidence>
<evidence type="ECO:0000256" key="10">
    <source>
        <dbReference type="ARBA" id="ARBA00023201"/>
    </source>
</evidence>
<feature type="transmembrane region" description="Helical" evidence="12">
    <location>
        <begin position="234"/>
        <end position="252"/>
    </location>
</feature>
<dbReference type="Gene3D" id="1.20.1730.10">
    <property type="entry name" value="Sodium/glucose cotransporter"/>
    <property type="match status" value="1"/>
</dbReference>
<feature type="transmembrane region" description="Helical" evidence="12">
    <location>
        <begin position="153"/>
        <end position="171"/>
    </location>
</feature>
<dbReference type="GO" id="GO:0006814">
    <property type="term" value="P:sodium ion transport"/>
    <property type="evidence" value="ECO:0007669"/>
    <property type="project" value="UniProtKB-KW"/>
</dbReference>
<feature type="transmembrane region" description="Helical" evidence="12">
    <location>
        <begin position="48"/>
        <end position="66"/>
    </location>
</feature>
<feature type="transmembrane region" description="Helical" evidence="12">
    <location>
        <begin position="78"/>
        <end position="97"/>
    </location>
</feature>
<evidence type="ECO:0000313" key="13">
    <source>
        <dbReference type="EMBL" id="QDT71607.1"/>
    </source>
</evidence>
<dbReference type="PROSITE" id="PS50283">
    <property type="entry name" value="NA_SOLUT_SYMP_3"/>
    <property type="match status" value="1"/>
</dbReference>
<keyword evidence="5 12" id="KW-0812">Transmembrane</keyword>
<dbReference type="InterPro" id="IPR001734">
    <property type="entry name" value="Na/solute_symporter"/>
</dbReference>
<evidence type="ECO:0000256" key="3">
    <source>
        <dbReference type="ARBA" id="ARBA00022448"/>
    </source>
</evidence>
<dbReference type="PANTHER" id="PTHR42985:SF32">
    <property type="entry name" value="SODIUM IODIDE SYMPORTER"/>
    <property type="match status" value="1"/>
</dbReference>
<feature type="transmembrane region" description="Helical" evidence="12">
    <location>
        <begin position="400"/>
        <end position="421"/>
    </location>
</feature>
<evidence type="ECO:0000256" key="8">
    <source>
        <dbReference type="ARBA" id="ARBA00023065"/>
    </source>
</evidence>
<proteinExistence type="inferred from homology"/>
<keyword evidence="7" id="KW-0915">Sodium</keyword>
<feature type="transmembrane region" description="Helical" evidence="12">
    <location>
        <begin position="377"/>
        <end position="394"/>
    </location>
</feature>
<dbReference type="NCBIfam" id="TIGR00813">
    <property type="entry name" value="sss"/>
    <property type="match status" value="1"/>
</dbReference>
<evidence type="ECO:0000256" key="2">
    <source>
        <dbReference type="ARBA" id="ARBA00006434"/>
    </source>
</evidence>